<reference evidence="2 3" key="2">
    <citation type="submission" date="2024-07" db="EMBL/GenBank/DDBJ databases">
        <authorList>
            <person name="Akdeniz Z."/>
        </authorList>
    </citation>
    <scope>NUCLEOTIDE SEQUENCE [LARGE SCALE GENOMIC DNA]</scope>
</reference>
<sequence length="296" mass="33868">MFSKVQKGVRARTSWEVSSIWLWSTSTSLEVMLLRQLAFWISWVQMQLVSFPRATEFMMQQFGFMQTLRTLVSFTAKAPALMSISTVRACSMSVAKTVMKVYTSGLLKAQAVWPVWAFMQLALSTWAFAFEQKVAEASMRRLKEVPSHLAAMRYRSWLAAAFMGLDWGVRMQTDWAWKVTEPTWFLPDSVNITYICGDVRPNLAAQPSIWTVPVALKKLRALASWVHSRQVGKAHTTSPMGREAWQFTTSEQPTMFWASLITSRTSSWKISYFIQSSCFVWIWMSRMTAPCLMGVA</sequence>
<evidence type="ECO:0000313" key="3">
    <source>
        <dbReference type="Proteomes" id="UP001642409"/>
    </source>
</evidence>
<reference evidence="1" key="1">
    <citation type="submission" date="2023-06" db="EMBL/GenBank/DDBJ databases">
        <authorList>
            <person name="Kurt Z."/>
        </authorList>
    </citation>
    <scope>NUCLEOTIDE SEQUENCE</scope>
</reference>
<accession>A0AA86RI20</accession>
<protein>
    <submittedName>
        <fullName evidence="2">Hypothetical_protein</fullName>
    </submittedName>
</protein>
<evidence type="ECO:0000313" key="1">
    <source>
        <dbReference type="EMBL" id="CAI9973848.1"/>
    </source>
</evidence>
<comment type="caution">
    <text evidence="1">The sequence shown here is derived from an EMBL/GenBank/DDBJ whole genome shotgun (WGS) entry which is preliminary data.</text>
</comment>
<keyword evidence="3" id="KW-1185">Reference proteome</keyword>
<dbReference type="EMBL" id="CATOUU010001127">
    <property type="protein sequence ID" value="CAI9973848.1"/>
    <property type="molecule type" value="Genomic_DNA"/>
</dbReference>
<name>A0AA86RI20_9EUKA</name>
<gene>
    <name evidence="1" type="ORF">HINF_LOCUS61493</name>
    <name evidence="2" type="ORF">HINF_LOCUS74312</name>
</gene>
<dbReference type="Proteomes" id="UP001642409">
    <property type="component" value="Unassembled WGS sequence"/>
</dbReference>
<evidence type="ECO:0000313" key="2">
    <source>
        <dbReference type="EMBL" id="CAL6107149.1"/>
    </source>
</evidence>
<dbReference type="AlphaFoldDB" id="A0AA86RI20"/>
<organism evidence="1">
    <name type="scientific">Hexamita inflata</name>
    <dbReference type="NCBI Taxonomy" id="28002"/>
    <lineage>
        <taxon>Eukaryota</taxon>
        <taxon>Metamonada</taxon>
        <taxon>Diplomonadida</taxon>
        <taxon>Hexamitidae</taxon>
        <taxon>Hexamitinae</taxon>
        <taxon>Hexamita</taxon>
    </lineage>
</organism>
<proteinExistence type="predicted"/>
<dbReference type="EMBL" id="CAXDID020000629">
    <property type="protein sequence ID" value="CAL6107149.1"/>
    <property type="molecule type" value="Genomic_DNA"/>
</dbReference>